<dbReference type="EMBL" id="ADBJ01000010">
    <property type="protein sequence ID" value="EFA84357.1"/>
    <property type="molecule type" value="Genomic_DNA"/>
</dbReference>
<dbReference type="Proteomes" id="UP000001396">
    <property type="component" value="Unassembled WGS sequence"/>
</dbReference>
<comment type="caution">
    <text evidence="4">The sequence shown here is derived from an EMBL/GenBank/DDBJ whole genome shotgun (WGS) entry which is preliminary data.</text>
</comment>
<dbReference type="PANTHER" id="PTHR13375:SF3">
    <property type="entry name" value="THO COMPLEX SUBUNIT 5 HOMOLOG"/>
    <property type="match status" value="1"/>
</dbReference>
<accession>D3B4V9</accession>
<evidence type="ECO:0000313" key="4">
    <source>
        <dbReference type="EMBL" id="EFA84357.1"/>
    </source>
</evidence>
<dbReference type="AlphaFoldDB" id="D3B4V9"/>
<evidence type="ECO:0000256" key="3">
    <source>
        <dbReference type="ARBA" id="ARBA00023242"/>
    </source>
</evidence>
<dbReference type="GeneID" id="31358956"/>
<keyword evidence="5" id="KW-1185">Reference proteome</keyword>
<dbReference type="InterPro" id="IPR019163">
    <property type="entry name" value="THO_Thoc5"/>
</dbReference>
<reference evidence="4 5" key="1">
    <citation type="journal article" date="2011" name="Genome Res.">
        <title>Phylogeny-wide analysis of social amoeba genomes highlights ancient origins for complex intercellular communication.</title>
        <authorList>
            <person name="Heidel A.J."/>
            <person name="Lawal H.M."/>
            <person name="Felder M."/>
            <person name="Schilde C."/>
            <person name="Helps N.R."/>
            <person name="Tunggal B."/>
            <person name="Rivero F."/>
            <person name="John U."/>
            <person name="Schleicher M."/>
            <person name="Eichinger L."/>
            <person name="Platzer M."/>
            <person name="Noegel A.A."/>
            <person name="Schaap P."/>
            <person name="Gloeckner G."/>
        </authorList>
    </citation>
    <scope>NUCLEOTIDE SEQUENCE [LARGE SCALE GENOMIC DNA]</scope>
    <source>
        <strain evidence="5">ATCC 26659 / Pp 5 / PN500</strain>
    </source>
</reference>
<gene>
    <name evidence="4" type="ORF">PPL_03435</name>
</gene>
<dbReference type="Pfam" id="PF09766">
    <property type="entry name" value="FmiP_Thoc5"/>
    <property type="match status" value="1"/>
</dbReference>
<dbReference type="GO" id="GO:0000445">
    <property type="term" value="C:THO complex part of transcription export complex"/>
    <property type="evidence" value="ECO:0007669"/>
    <property type="project" value="TreeGrafter"/>
</dbReference>
<dbReference type="FunCoup" id="D3B4V9">
    <property type="interactions" value="3"/>
</dbReference>
<evidence type="ECO:0000256" key="2">
    <source>
        <dbReference type="ARBA" id="ARBA00008044"/>
    </source>
</evidence>
<evidence type="ECO:0000313" key="5">
    <source>
        <dbReference type="Proteomes" id="UP000001396"/>
    </source>
</evidence>
<dbReference type="GO" id="GO:0006406">
    <property type="term" value="P:mRNA export from nucleus"/>
    <property type="evidence" value="ECO:0007669"/>
    <property type="project" value="TreeGrafter"/>
</dbReference>
<name>D3B4V9_HETP5</name>
<dbReference type="STRING" id="670386.D3B4V9"/>
<organism evidence="4 5">
    <name type="scientific">Heterostelium pallidum (strain ATCC 26659 / Pp 5 / PN500)</name>
    <name type="common">Cellular slime mold</name>
    <name type="synonym">Polysphondylium pallidum</name>
    <dbReference type="NCBI Taxonomy" id="670386"/>
    <lineage>
        <taxon>Eukaryota</taxon>
        <taxon>Amoebozoa</taxon>
        <taxon>Evosea</taxon>
        <taxon>Eumycetozoa</taxon>
        <taxon>Dictyostelia</taxon>
        <taxon>Acytosteliales</taxon>
        <taxon>Acytosteliaceae</taxon>
        <taxon>Heterostelium</taxon>
    </lineage>
</organism>
<comment type="similarity">
    <text evidence="2">Belongs to the THOC5 family.</text>
</comment>
<comment type="subcellular location">
    <subcellularLocation>
        <location evidence="1">Nucleus</location>
    </subcellularLocation>
</comment>
<dbReference type="InParanoid" id="D3B4V9"/>
<proteinExistence type="inferred from homology"/>
<evidence type="ECO:0000256" key="1">
    <source>
        <dbReference type="ARBA" id="ARBA00004123"/>
    </source>
</evidence>
<keyword evidence="3" id="KW-0539">Nucleus</keyword>
<dbReference type="PANTHER" id="PTHR13375">
    <property type="entry name" value="FMS INTERACTING PROTEIN"/>
    <property type="match status" value="1"/>
</dbReference>
<dbReference type="RefSeq" id="XP_020436472.1">
    <property type="nucleotide sequence ID" value="XM_020574400.1"/>
</dbReference>
<dbReference type="GO" id="GO:0003729">
    <property type="term" value="F:mRNA binding"/>
    <property type="evidence" value="ECO:0007669"/>
    <property type="project" value="TreeGrafter"/>
</dbReference>
<sequence>MNINVSNDKIKEYQLKMLQSNRVNKKRFTLDRMKDLIMLSEFNNEIDGLLNQQTSDIDIDGLESLDNRLQSILYEKDLYASKLLQLESSPPFDINDPSLNLSKESAFLETNAYHSEHQSNKIIERLEWEIEIQSYKNIEYSQIDIDIKCMDSSIQQQQQQQQQQQDSMDISSPHFKSYILTPSNIYVSLKITSNNDDNQIRLEFYYYPTLKIVTVLPMLNDNEEDGQQVLESIDINDRGLTTPNQSNHFIFGNETFSLSTHKLKGRPFKWAQYITGLSFLPEISMEDLHNKNYHLYNFKPKTTNEIMKLVINQINQYNV</sequence>
<protein>
    <submittedName>
        <fullName evidence="4">Uncharacterized protein</fullName>
    </submittedName>
</protein>